<keyword evidence="5" id="KW-1185">Reference proteome</keyword>
<dbReference type="CDD" id="cd00038">
    <property type="entry name" value="CAP_ED"/>
    <property type="match status" value="1"/>
</dbReference>
<dbReference type="SUPFAM" id="SSF51206">
    <property type="entry name" value="cAMP-binding domain-like"/>
    <property type="match status" value="1"/>
</dbReference>
<dbReference type="AlphaFoldDB" id="A0A498KRD4"/>
<comment type="caution">
    <text evidence="4">The sequence shown here is derived from an EMBL/GenBank/DDBJ whole genome shotgun (WGS) entry which is preliminary data.</text>
</comment>
<gene>
    <name evidence="4" type="ORF">DVH24_023188</name>
</gene>
<keyword evidence="1" id="KW-0406">Ion transport</keyword>
<dbReference type="EMBL" id="RDQH01000327">
    <property type="protein sequence ID" value="RXI09044.1"/>
    <property type="molecule type" value="Genomic_DNA"/>
</dbReference>
<name>A0A498KRD4_MALDO</name>
<sequence>MIRPTLWIDDDMSQSSLSSITEDDDHSCCRRNGWGGWQKRGIGVIREERGCERLVNFEYWTGSTQVPMLRGMDEGLLKIIYEKLEPVRYFENNFIIQKGNSLEKMIYIVDGFVSIEERSSDDSRRGAGELFGEELLRWPLFLCSICW</sequence>
<accession>A0A498KRD4</accession>
<dbReference type="GO" id="GO:0034220">
    <property type="term" value="P:monoatomic ion transmembrane transport"/>
    <property type="evidence" value="ECO:0007669"/>
    <property type="project" value="UniProtKB-KW"/>
</dbReference>
<dbReference type="InterPro" id="IPR014710">
    <property type="entry name" value="RmlC-like_jellyroll"/>
</dbReference>
<dbReference type="PROSITE" id="PS50042">
    <property type="entry name" value="CNMP_BINDING_3"/>
    <property type="match status" value="1"/>
</dbReference>
<dbReference type="GO" id="GO:0016020">
    <property type="term" value="C:membrane"/>
    <property type="evidence" value="ECO:0007669"/>
    <property type="project" value="UniProtKB-SubCell"/>
</dbReference>
<protein>
    <recommendedName>
        <fullName evidence="3">Cyclic nucleotide-binding domain-containing protein</fullName>
    </recommendedName>
</protein>
<dbReference type="PANTHER" id="PTHR45651">
    <property type="entry name" value="CYCLIC NUCLEOTIDE-GATED ION CHANNEL 15-RELATED-RELATED"/>
    <property type="match status" value="1"/>
</dbReference>
<keyword evidence="1" id="KW-0813">Transport</keyword>
<reference evidence="4 5" key="1">
    <citation type="submission" date="2018-10" db="EMBL/GenBank/DDBJ databases">
        <title>A high-quality apple genome assembly.</title>
        <authorList>
            <person name="Hu J."/>
        </authorList>
    </citation>
    <scope>NUCLEOTIDE SEQUENCE [LARGE SCALE GENOMIC DNA]</scope>
    <source>
        <strain evidence="5">cv. HFTH1</strain>
        <tissue evidence="4">Young leaf</tissue>
    </source>
</reference>
<dbReference type="InterPro" id="IPR018490">
    <property type="entry name" value="cNMP-bd_dom_sf"/>
</dbReference>
<evidence type="ECO:0000259" key="3">
    <source>
        <dbReference type="PROSITE" id="PS50042"/>
    </source>
</evidence>
<keyword evidence="2" id="KW-0407">Ion channel</keyword>
<evidence type="ECO:0000313" key="5">
    <source>
        <dbReference type="Proteomes" id="UP000290289"/>
    </source>
</evidence>
<evidence type="ECO:0000256" key="1">
    <source>
        <dbReference type="ARBA" id="ARBA00023286"/>
    </source>
</evidence>
<evidence type="ECO:0000313" key="4">
    <source>
        <dbReference type="EMBL" id="RXI09044.1"/>
    </source>
</evidence>
<proteinExistence type="predicted"/>
<dbReference type="Proteomes" id="UP000290289">
    <property type="component" value="Chromosome 1"/>
</dbReference>
<organism evidence="4 5">
    <name type="scientific">Malus domestica</name>
    <name type="common">Apple</name>
    <name type="synonym">Pyrus malus</name>
    <dbReference type="NCBI Taxonomy" id="3750"/>
    <lineage>
        <taxon>Eukaryota</taxon>
        <taxon>Viridiplantae</taxon>
        <taxon>Streptophyta</taxon>
        <taxon>Embryophyta</taxon>
        <taxon>Tracheophyta</taxon>
        <taxon>Spermatophyta</taxon>
        <taxon>Magnoliopsida</taxon>
        <taxon>eudicotyledons</taxon>
        <taxon>Gunneridae</taxon>
        <taxon>Pentapetalae</taxon>
        <taxon>rosids</taxon>
        <taxon>fabids</taxon>
        <taxon>Rosales</taxon>
        <taxon>Rosaceae</taxon>
        <taxon>Amygdaloideae</taxon>
        <taxon>Maleae</taxon>
        <taxon>Malus</taxon>
    </lineage>
</organism>
<evidence type="ECO:0000256" key="2">
    <source>
        <dbReference type="ARBA" id="ARBA00023303"/>
    </source>
</evidence>
<dbReference type="Gene3D" id="2.60.120.10">
    <property type="entry name" value="Jelly Rolls"/>
    <property type="match status" value="1"/>
</dbReference>
<dbReference type="PANTHER" id="PTHR45651:SF68">
    <property type="entry name" value="ION TRANSPORT DOMAIN-CONTAINING PROTEIN"/>
    <property type="match status" value="1"/>
</dbReference>
<keyword evidence="1" id="KW-1071">Ligand-gated ion channel</keyword>
<feature type="domain" description="Cyclic nucleotide-binding" evidence="3">
    <location>
        <begin position="68"/>
        <end position="136"/>
    </location>
</feature>
<dbReference type="InterPro" id="IPR000595">
    <property type="entry name" value="cNMP-bd_dom"/>
</dbReference>